<dbReference type="PANTHER" id="PTHR11220:SF50">
    <property type="entry name" value="SOUL HEME-BINDING FAMILY PROTEIN"/>
    <property type="match status" value="1"/>
</dbReference>
<sequence length="393" mass="45725">MAAAFSNQYLHLTSIHPCFSTTGSSSRYRGLSSSSILHPVRPCRLESIKTATDPNNHDTYEENISINWNWVNSSFRFMEEQLGRFVDQKSPPASSRNTTVDMNRLVDFLYEDIPHVFDDQGIDHTMYDENLRFRDPITKYDSIYGYLAYIFMLKNIFKPEIQLHYVKQTGPYEISTRWTAMMKLMTVPWKPRLVITGTSIMHINPENHKFCSHVDIWDSIEQNEYFSVEGLLDIIEQLGISMNPDSESPDYQILKRTSDYEVRQYSPFVIIETEGGSELSSSTGYVQAFETYAQSKISTRSHFLPLDKDFSRSYDSEELTLKRIEEGFAVVSNFSGNPTEEIVVKQNKKLRRALLRDGLKPKETFLLARYKDSSGKYEMRNEVLIWLEEFRLD</sequence>
<dbReference type="Pfam" id="PF10184">
    <property type="entry name" value="DUF2358"/>
    <property type="match status" value="1"/>
</dbReference>
<dbReference type="AlphaFoldDB" id="A0AAD4S9P2"/>
<dbReference type="Pfam" id="PF04832">
    <property type="entry name" value="SOUL"/>
    <property type="match status" value="1"/>
</dbReference>
<dbReference type="InterPro" id="IPR006917">
    <property type="entry name" value="SOUL_heme-bd"/>
</dbReference>
<evidence type="ECO:0000256" key="1">
    <source>
        <dbReference type="ARBA" id="ARBA00009817"/>
    </source>
</evidence>
<dbReference type="EMBL" id="JAJJMB010012638">
    <property type="protein sequence ID" value="KAI3875084.1"/>
    <property type="molecule type" value="Genomic_DNA"/>
</dbReference>
<dbReference type="SUPFAM" id="SSF55136">
    <property type="entry name" value="Probable bacterial effector-binding domain"/>
    <property type="match status" value="1"/>
</dbReference>
<evidence type="ECO:0000313" key="2">
    <source>
        <dbReference type="EMBL" id="KAI3875084.1"/>
    </source>
</evidence>
<evidence type="ECO:0008006" key="4">
    <source>
        <dbReference type="Google" id="ProtNLM"/>
    </source>
</evidence>
<dbReference type="Gene3D" id="3.20.80.10">
    <property type="entry name" value="Regulatory factor, effector binding domain"/>
    <property type="match status" value="1"/>
</dbReference>
<dbReference type="InterPro" id="IPR011256">
    <property type="entry name" value="Reg_factor_effector_dom_sf"/>
</dbReference>
<organism evidence="2 3">
    <name type="scientific">Papaver atlanticum</name>
    <dbReference type="NCBI Taxonomy" id="357466"/>
    <lineage>
        <taxon>Eukaryota</taxon>
        <taxon>Viridiplantae</taxon>
        <taxon>Streptophyta</taxon>
        <taxon>Embryophyta</taxon>
        <taxon>Tracheophyta</taxon>
        <taxon>Spermatophyta</taxon>
        <taxon>Magnoliopsida</taxon>
        <taxon>Ranunculales</taxon>
        <taxon>Papaveraceae</taxon>
        <taxon>Papaveroideae</taxon>
        <taxon>Papaver</taxon>
    </lineage>
</organism>
<comment type="caution">
    <text evidence="2">The sequence shown here is derived from an EMBL/GenBank/DDBJ whole genome shotgun (WGS) entry which is preliminary data.</text>
</comment>
<protein>
    <recommendedName>
        <fullName evidence="4">SOUL heme-binding protein</fullName>
    </recommendedName>
</protein>
<dbReference type="PANTHER" id="PTHR11220">
    <property type="entry name" value="HEME-BINDING PROTEIN-RELATED"/>
    <property type="match status" value="1"/>
</dbReference>
<dbReference type="Proteomes" id="UP001202328">
    <property type="component" value="Unassembled WGS sequence"/>
</dbReference>
<reference evidence="2" key="1">
    <citation type="submission" date="2022-04" db="EMBL/GenBank/DDBJ databases">
        <title>A functionally conserved STORR gene fusion in Papaver species that diverged 16.8 million years ago.</title>
        <authorList>
            <person name="Catania T."/>
        </authorList>
    </citation>
    <scope>NUCLEOTIDE SEQUENCE</scope>
    <source>
        <strain evidence="2">S-188037</strain>
    </source>
</reference>
<keyword evidence="3" id="KW-1185">Reference proteome</keyword>
<dbReference type="InterPro" id="IPR018790">
    <property type="entry name" value="DUF2358"/>
</dbReference>
<evidence type="ECO:0000313" key="3">
    <source>
        <dbReference type="Proteomes" id="UP001202328"/>
    </source>
</evidence>
<gene>
    <name evidence="2" type="ORF">MKW98_019657</name>
</gene>
<proteinExistence type="inferred from homology"/>
<comment type="similarity">
    <text evidence="1">Belongs to the HEBP family.</text>
</comment>
<accession>A0AAD4S9P2</accession>
<name>A0AAD4S9P2_9MAGN</name>